<reference evidence="1 2" key="1">
    <citation type="submission" date="2023-02" db="EMBL/GenBank/DDBJ databases">
        <title>LHISI_Scaffold_Assembly.</title>
        <authorList>
            <person name="Stuart O.P."/>
            <person name="Cleave R."/>
            <person name="Magrath M.J.L."/>
            <person name="Mikheyev A.S."/>
        </authorList>
    </citation>
    <scope>NUCLEOTIDE SEQUENCE [LARGE SCALE GENOMIC DNA]</scope>
    <source>
        <strain evidence="1">Daus_M_001</strain>
        <tissue evidence="1">Leg muscle</tissue>
    </source>
</reference>
<dbReference type="Proteomes" id="UP001159363">
    <property type="component" value="Chromosome 9"/>
</dbReference>
<evidence type="ECO:0000313" key="2">
    <source>
        <dbReference type="Proteomes" id="UP001159363"/>
    </source>
</evidence>
<dbReference type="EMBL" id="JARBHB010000010">
    <property type="protein sequence ID" value="KAJ8873721.1"/>
    <property type="molecule type" value="Genomic_DNA"/>
</dbReference>
<gene>
    <name evidence="1" type="ORF">PR048_024555</name>
</gene>
<comment type="caution">
    <text evidence="1">The sequence shown here is derived from an EMBL/GenBank/DDBJ whole genome shotgun (WGS) entry which is preliminary data.</text>
</comment>
<protein>
    <submittedName>
        <fullName evidence="1">Uncharacterized protein</fullName>
    </submittedName>
</protein>
<proteinExistence type="predicted"/>
<sequence>MHPLLAMMTPKSSKEDLLIDIATLPMNVLTEASNITVPLDPMDYIEDMIADMVTVCGMALMEVLKTLLPTKSLKKILPIDDVSAASRDLMERATPVALVLAQILLCFLCLERVGTLKDLLGDSANLLATGCTQVLQLLVPLQLVKSNAESLMEESGISGVANMLLRIVRLEVVESLSDCLIESASMPAMDVVESVLPLVEVQLVDNMPDLFADIYMMPGVLMV</sequence>
<evidence type="ECO:0000313" key="1">
    <source>
        <dbReference type="EMBL" id="KAJ8873721.1"/>
    </source>
</evidence>
<name>A0ABQ9GNY1_9NEOP</name>
<accession>A0ABQ9GNY1</accession>
<keyword evidence="2" id="KW-1185">Reference proteome</keyword>
<organism evidence="1 2">
    <name type="scientific">Dryococelus australis</name>
    <dbReference type="NCBI Taxonomy" id="614101"/>
    <lineage>
        <taxon>Eukaryota</taxon>
        <taxon>Metazoa</taxon>
        <taxon>Ecdysozoa</taxon>
        <taxon>Arthropoda</taxon>
        <taxon>Hexapoda</taxon>
        <taxon>Insecta</taxon>
        <taxon>Pterygota</taxon>
        <taxon>Neoptera</taxon>
        <taxon>Polyneoptera</taxon>
        <taxon>Phasmatodea</taxon>
        <taxon>Verophasmatodea</taxon>
        <taxon>Anareolatae</taxon>
        <taxon>Phasmatidae</taxon>
        <taxon>Eurycanthinae</taxon>
        <taxon>Dryococelus</taxon>
    </lineage>
</organism>